<evidence type="ECO:0000256" key="1">
    <source>
        <dbReference type="ARBA" id="ARBA00004651"/>
    </source>
</evidence>
<proteinExistence type="inferred from homology"/>
<dbReference type="PROSITE" id="PS50929">
    <property type="entry name" value="ABC_TM1F"/>
    <property type="match status" value="1"/>
</dbReference>
<dbReference type="InterPro" id="IPR036640">
    <property type="entry name" value="ABC1_TM_sf"/>
</dbReference>
<name>Q9ZDE4_RICPR</name>
<gene>
    <name evidence="8" type="ordered locus">RP387</name>
</gene>
<evidence type="ECO:0000313" key="9">
    <source>
        <dbReference type="Proteomes" id="UP000002480"/>
    </source>
</evidence>
<feature type="transmembrane region" description="Helical" evidence="6">
    <location>
        <begin position="31"/>
        <end position="56"/>
    </location>
</feature>
<dbReference type="InterPro" id="IPR027417">
    <property type="entry name" value="P-loop_NTPase"/>
</dbReference>
<dbReference type="GO" id="GO:0005886">
    <property type="term" value="C:plasma membrane"/>
    <property type="evidence" value="ECO:0007669"/>
    <property type="project" value="UniProtKB-SubCell"/>
</dbReference>
<dbReference type="PANTHER" id="PTHR43394:SF1">
    <property type="entry name" value="ATP-BINDING CASSETTE SUB-FAMILY B MEMBER 10, MITOCHONDRIAL"/>
    <property type="match status" value="1"/>
</dbReference>
<dbReference type="InterPro" id="IPR039421">
    <property type="entry name" value="Type_1_exporter"/>
</dbReference>
<keyword evidence="8" id="KW-0067">ATP-binding</keyword>
<dbReference type="GO" id="GO:0090374">
    <property type="term" value="P:oligopeptide export from mitochondrion"/>
    <property type="evidence" value="ECO:0007669"/>
    <property type="project" value="TreeGrafter"/>
</dbReference>
<dbReference type="Gene3D" id="3.40.50.300">
    <property type="entry name" value="P-loop containing nucleotide triphosphate hydrolases"/>
    <property type="match status" value="1"/>
</dbReference>
<dbReference type="GO" id="GO:0005524">
    <property type="term" value="F:ATP binding"/>
    <property type="evidence" value="ECO:0007669"/>
    <property type="project" value="UniProtKB-KW"/>
</dbReference>
<dbReference type="EnsemblBacteria" id="CAA14844">
    <property type="protein sequence ID" value="CAA14844"/>
    <property type="gene ID" value="CAA14844"/>
</dbReference>
<evidence type="ECO:0000256" key="6">
    <source>
        <dbReference type="SAM" id="Phobius"/>
    </source>
</evidence>
<evidence type="ECO:0000313" key="8">
    <source>
        <dbReference type="EMBL" id="CAA14844.1"/>
    </source>
</evidence>
<feature type="transmembrane region" description="Helical" evidence="6">
    <location>
        <begin position="285"/>
        <end position="302"/>
    </location>
</feature>
<feature type="transmembrane region" description="Helical" evidence="6">
    <location>
        <begin position="154"/>
        <end position="184"/>
    </location>
</feature>
<keyword evidence="8" id="KW-0547">Nucleotide-binding</keyword>
<evidence type="ECO:0000256" key="5">
    <source>
        <dbReference type="ARBA" id="ARBA00023136"/>
    </source>
</evidence>
<evidence type="ECO:0000256" key="3">
    <source>
        <dbReference type="ARBA" id="ARBA00022692"/>
    </source>
</evidence>
<dbReference type="eggNOG" id="COG1132">
    <property type="taxonomic scope" value="Bacteria"/>
</dbReference>
<feature type="transmembrane region" description="Helical" evidence="6">
    <location>
        <begin position="68"/>
        <end position="85"/>
    </location>
</feature>
<organism evidence="8 9">
    <name type="scientific">Rickettsia prowazekii (strain Madrid E)</name>
    <dbReference type="NCBI Taxonomy" id="272947"/>
    <lineage>
        <taxon>Bacteria</taxon>
        <taxon>Pseudomonadati</taxon>
        <taxon>Pseudomonadota</taxon>
        <taxon>Alphaproteobacteria</taxon>
        <taxon>Rickettsiales</taxon>
        <taxon>Rickettsiaceae</taxon>
        <taxon>Rickettsieae</taxon>
        <taxon>Rickettsia</taxon>
        <taxon>typhus group</taxon>
    </lineage>
</organism>
<reference evidence="8 9" key="1">
    <citation type="journal article" date="1998" name="Nature">
        <title>The genome sequence of Rickettsia prowazekii and the origin of mitochondria.</title>
        <authorList>
            <person name="Andersson S.G.E."/>
            <person name="Zomorodipour A."/>
            <person name="Andersson J.O."/>
            <person name="Sicheritz-Ponten T."/>
            <person name="Alsmark U.C.M."/>
            <person name="Podowski R.M."/>
            <person name="Naeslund A.K."/>
            <person name="Eriksson A.S."/>
            <person name="Winkler H.H."/>
            <person name="Kurland C.G."/>
        </authorList>
    </citation>
    <scope>NUCLEOTIDE SEQUENCE [LARGE SCALE GENOMIC DNA]</scope>
    <source>
        <strain evidence="8 9">Madrid E</strain>
    </source>
</reference>
<evidence type="ECO:0000256" key="2">
    <source>
        <dbReference type="ARBA" id="ARBA00005417"/>
    </source>
</evidence>
<dbReference type="PANTHER" id="PTHR43394">
    <property type="entry name" value="ATP-DEPENDENT PERMEASE MDL1, MITOCHONDRIAL"/>
    <property type="match status" value="1"/>
</dbReference>
<dbReference type="STRING" id="272947.gene:17555467"/>
<keyword evidence="9" id="KW-1185">Reference proteome</keyword>
<dbReference type="AlphaFoldDB" id="Q9ZDE4"/>
<dbReference type="EMBL" id="AJ235271">
    <property type="protein sequence ID" value="CAA14844.1"/>
    <property type="molecule type" value="Genomic_DNA"/>
</dbReference>
<dbReference type="PIR" id="B71696">
    <property type="entry name" value="B71696"/>
</dbReference>
<dbReference type="GO" id="GO:0016887">
    <property type="term" value="F:ATP hydrolysis activity"/>
    <property type="evidence" value="ECO:0007669"/>
    <property type="project" value="InterPro"/>
</dbReference>
<dbReference type="SUPFAM" id="SSF52540">
    <property type="entry name" value="P-loop containing nucleoside triphosphate hydrolases"/>
    <property type="match status" value="1"/>
</dbReference>
<dbReference type="GO" id="GO:0015421">
    <property type="term" value="F:ABC-type oligopeptide transporter activity"/>
    <property type="evidence" value="ECO:0007669"/>
    <property type="project" value="TreeGrafter"/>
</dbReference>
<keyword evidence="5 6" id="KW-0472">Membrane</keyword>
<comment type="similarity">
    <text evidence="2">Belongs to the ABC transporter superfamily.</text>
</comment>
<dbReference type="InterPro" id="IPR003439">
    <property type="entry name" value="ABC_transporter-like_ATP-bd"/>
</dbReference>
<dbReference type="SUPFAM" id="SSF90123">
    <property type="entry name" value="ABC transporter transmembrane region"/>
    <property type="match status" value="1"/>
</dbReference>
<feature type="transmembrane region" description="Helical" evidence="6">
    <location>
        <begin position="459"/>
        <end position="475"/>
    </location>
</feature>
<dbReference type="Pfam" id="PF00005">
    <property type="entry name" value="ABC_tran"/>
    <property type="match status" value="1"/>
</dbReference>
<evidence type="ECO:0000256" key="4">
    <source>
        <dbReference type="ARBA" id="ARBA00022989"/>
    </source>
</evidence>
<dbReference type="Gene3D" id="1.20.1560.10">
    <property type="entry name" value="ABC transporter type 1, transmembrane domain"/>
    <property type="match status" value="1"/>
</dbReference>
<dbReference type="InterPro" id="IPR011527">
    <property type="entry name" value="ABC1_TM_dom"/>
</dbReference>
<evidence type="ECO:0000259" key="7">
    <source>
        <dbReference type="PROSITE" id="PS50929"/>
    </source>
</evidence>
<dbReference type="HOGENOM" id="CLU_000604_84_3_5"/>
<protein>
    <submittedName>
        <fullName evidence="8">PROBABLE TRANSPORT ATP-BINDING PROTEIN MSBA (MsbA1)</fullName>
    </submittedName>
</protein>
<keyword evidence="3 6" id="KW-0812">Transmembrane</keyword>
<dbReference type="Pfam" id="PF00664">
    <property type="entry name" value="ABC_membrane"/>
    <property type="match status" value="1"/>
</dbReference>
<dbReference type="CDD" id="cd18552">
    <property type="entry name" value="ABC_6TM_MsbA_like"/>
    <property type="match status" value="1"/>
</dbReference>
<dbReference type="KEGG" id="rpr:RP387"/>
<comment type="subcellular location">
    <subcellularLocation>
        <location evidence="1">Cell membrane</location>
        <topology evidence="1">Multi-pass membrane protein</topology>
    </subcellularLocation>
</comment>
<dbReference type="OrthoDB" id="5288404at2"/>
<accession>Q9ZDE4</accession>
<dbReference type="PATRIC" id="fig|272947.5.peg.398"/>
<feature type="transmembrane region" description="Helical" evidence="6">
    <location>
        <begin position="253"/>
        <end position="273"/>
    </location>
</feature>
<keyword evidence="4 6" id="KW-1133">Transmembrane helix</keyword>
<dbReference type="Proteomes" id="UP000002480">
    <property type="component" value="Chromosome"/>
</dbReference>
<feature type="domain" description="ABC transmembrane type-1" evidence="7">
    <location>
        <begin position="33"/>
        <end position="314"/>
    </location>
</feature>
<sequence>MNDNNLNDNYTVVYIIKRLIKDHVKPYAYKIYFSIFCMVIAALCTAVIVHAVRPIIDKIFLTHDKTMLVIMPIILTVTFFIKGISEYYQNYLIKFVGQMVLNDLKIKMYEHLLSADIAFIQKQSSGRLISRFTNDISLMRGAVSNLLVGCAKHFLTVVCLIITMFHLEPILSCVVFLVFPLAVYPVQRMGKKIRKIFAQSQEELGHYTSRLDETFQSIKIIKSFVGEKIESHRASLIMNNILEFYKRTSKLDAMVSPIMEGLSGIAVGGMVWYGGTLVLDGKTTPGALFAFLAAFAAAYRPFKSLVSLNINLQEGIAAAKRVFSILDTEPIIKDHENAKQIDLYNPQITFEKLTLNFDSKIAIKYIDLKLDSHKIIAFVGRSGSGKTSLSNLLVRFYDPSHGRILINNHDIKDIKLTALRRQISLVTQDTHLFDASVAENIAYGHANATREEIISAHNMQMLMSLLCIYLMVMILK</sequence>